<dbReference type="GO" id="GO:0008270">
    <property type="term" value="F:zinc ion binding"/>
    <property type="evidence" value="ECO:0007669"/>
    <property type="project" value="UniProtKB-KW"/>
</dbReference>
<dbReference type="InterPro" id="IPR013087">
    <property type="entry name" value="Znf_C2H2_type"/>
</dbReference>
<name>A0A8G0LG56_9HYPO</name>
<dbReference type="Gene3D" id="3.30.160.60">
    <property type="entry name" value="Classic Zinc Finger"/>
    <property type="match status" value="2"/>
</dbReference>
<evidence type="ECO:0000256" key="7">
    <source>
        <dbReference type="SAM" id="MobiDB-lite"/>
    </source>
</evidence>
<feature type="region of interest" description="Disordered" evidence="7">
    <location>
        <begin position="156"/>
        <end position="175"/>
    </location>
</feature>
<protein>
    <recommendedName>
        <fullName evidence="8">C2H2-type domain-containing protein</fullName>
    </recommendedName>
</protein>
<evidence type="ECO:0000256" key="6">
    <source>
        <dbReference type="ARBA" id="ARBA00023242"/>
    </source>
</evidence>
<keyword evidence="5" id="KW-0862">Zinc</keyword>
<evidence type="ECO:0000313" key="9">
    <source>
        <dbReference type="EMBL" id="QYT01709.1"/>
    </source>
</evidence>
<evidence type="ECO:0000313" key="10">
    <source>
        <dbReference type="Proteomes" id="UP000826661"/>
    </source>
</evidence>
<proteinExistence type="predicted"/>
<dbReference type="PANTHER" id="PTHR40626">
    <property type="entry name" value="MIP31509P"/>
    <property type="match status" value="1"/>
</dbReference>
<dbReference type="EMBL" id="CP075867">
    <property type="protein sequence ID" value="QYT01709.1"/>
    <property type="molecule type" value="Genomic_DNA"/>
</dbReference>
<evidence type="ECO:0000256" key="3">
    <source>
        <dbReference type="ARBA" id="ARBA00022737"/>
    </source>
</evidence>
<dbReference type="Proteomes" id="UP000826661">
    <property type="component" value="Chromosome IV"/>
</dbReference>
<feature type="domain" description="C2H2-type" evidence="8">
    <location>
        <begin position="35"/>
        <end position="57"/>
    </location>
</feature>
<dbReference type="AlphaFoldDB" id="A0A8G0LG56"/>
<evidence type="ECO:0000256" key="5">
    <source>
        <dbReference type="ARBA" id="ARBA00022833"/>
    </source>
</evidence>
<dbReference type="InterPro" id="IPR051059">
    <property type="entry name" value="VerF-like"/>
</dbReference>
<reference evidence="9 10" key="1">
    <citation type="journal article" date="2021" name="BMC Genomics">
        <title>Telomere-to-telomere genome assembly of asparaginase-producing Trichoderma simmonsii.</title>
        <authorList>
            <person name="Chung D."/>
            <person name="Kwon Y.M."/>
            <person name="Yang Y."/>
        </authorList>
    </citation>
    <scope>NUCLEOTIDE SEQUENCE [LARGE SCALE GENOMIC DNA]</scope>
    <source>
        <strain evidence="9 10">GH-Sj1</strain>
    </source>
</reference>
<dbReference type="GO" id="GO:0005634">
    <property type="term" value="C:nucleus"/>
    <property type="evidence" value="ECO:0007669"/>
    <property type="project" value="UniProtKB-SubCell"/>
</dbReference>
<gene>
    <name evidence="9" type="ORF">H0G86_008737</name>
</gene>
<dbReference type="InterPro" id="IPR036236">
    <property type="entry name" value="Znf_C2H2_sf"/>
</dbReference>
<comment type="subcellular location">
    <subcellularLocation>
        <location evidence="1">Nucleus</location>
    </subcellularLocation>
</comment>
<accession>A0A8G0LG56</accession>
<dbReference type="SMART" id="SM00355">
    <property type="entry name" value="ZnF_C2H2"/>
    <property type="match status" value="2"/>
</dbReference>
<keyword evidence="3" id="KW-0677">Repeat</keyword>
<dbReference type="GO" id="GO:0000981">
    <property type="term" value="F:DNA-binding transcription factor activity, RNA polymerase II-specific"/>
    <property type="evidence" value="ECO:0007669"/>
    <property type="project" value="InterPro"/>
</dbReference>
<dbReference type="PROSITE" id="PS00028">
    <property type="entry name" value="ZINC_FINGER_C2H2_1"/>
    <property type="match status" value="2"/>
</dbReference>
<evidence type="ECO:0000256" key="1">
    <source>
        <dbReference type="ARBA" id="ARBA00004123"/>
    </source>
</evidence>
<dbReference type="GO" id="GO:0000978">
    <property type="term" value="F:RNA polymerase II cis-regulatory region sequence-specific DNA binding"/>
    <property type="evidence" value="ECO:0007669"/>
    <property type="project" value="InterPro"/>
</dbReference>
<keyword evidence="2" id="KW-0479">Metal-binding</keyword>
<evidence type="ECO:0000259" key="8">
    <source>
        <dbReference type="PROSITE" id="PS00028"/>
    </source>
</evidence>
<dbReference type="GO" id="GO:0000785">
    <property type="term" value="C:chromatin"/>
    <property type="evidence" value="ECO:0007669"/>
    <property type="project" value="TreeGrafter"/>
</dbReference>
<keyword evidence="10" id="KW-1185">Reference proteome</keyword>
<evidence type="ECO:0000256" key="4">
    <source>
        <dbReference type="ARBA" id="ARBA00022771"/>
    </source>
</evidence>
<keyword evidence="4" id="KW-0863">Zinc-finger</keyword>
<keyword evidence="6" id="KW-0539">Nucleus</keyword>
<sequence>MIPSYLNSQIRNCIHIYPILSPLMMGSNSARRHRCLVCQQHFKRTEHLTRHLRRHTHEKPYQCQECLQCFARKELYQRHQQRFHGASQGHIPPPRVIVTLGCPPSQTAPSASVGDNSSHVLGPTAPVCNNTAGRTVEIGVPQDALPPVLSETLNRHQVESTRAWSETPNEDSDANVAYSRRNSLDPASSQFNNSPQDSHEFSNSYLKVRSTVPGRFTTTENPNSVPSTIPHPPNIDSCPIIQFASAVDRGLTQHSPHYPPAIACLLTSPSSQDVTSIQHLREIVIRAISSSPSCASLDSPEEYFNVPDCITLDIYQQTFFALTNRNLPFVHASIPLIDRAPAVILSILADGAMHCVNDQIGHRLFEASRRLVSDHLDSNGSGPIPHWVIDTLLINCIYGLSGGPKATLTATQGSLSRVLWLASQVESPEIRTAALGQNLTVEDEWKNFVVEESLKRSLLCLLTFLGLWSAIHGLLVKIPEGIFANLDLPCTESLWLATSAEQWKSLSYTVPRKLSYRSAIHELLCDKPFPIPDLASVCLVVGLILWSNESQESLPFYSYTQGDFRLAVCHWKRNVECQLPEERSINLFALPITSYLRVELQVDLRAMMSSFLNRDFVQLRQKLRCGRLREACEEALHSLVPWAPSYKNQISMVFIPLSVIVLETMVLLLERSEVCPSDDVLFEKIRASFRLSAYDMQVHLVWDRLKRVLAHSPVTFVLSEALREYERANGLS</sequence>
<organism evidence="9 10">
    <name type="scientific">Trichoderma simmonsii</name>
    <dbReference type="NCBI Taxonomy" id="1491479"/>
    <lineage>
        <taxon>Eukaryota</taxon>
        <taxon>Fungi</taxon>
        <taxon>Dikarya</taxon>
        <taxon>Ascomycota</taxon>
        <taxon>Pezizomycotina</taxon>
        <taxon>Sordariomycetes</taxon>
        <taxon>Hypocreomycetidae</taxon>
        <taxon>Hypocreales</taxon>
        <taxon>Hypocreaceae</taxon>
        <taxon>Trichoderma</taxon>
    </lineage>
</organism>
<dbReference type="PANTHER" id="PTHR40626:SF13">
    <property type="entry name" value="RESPIRATION FACTOR 2-RELATED"/>
    <property type="match status" value="1"/>
</dbReference>
<evidence type="ECO:0000256" key="2">
    <source>
        <dbReference type="ARBA" id="ARBA00022723"/>
    </source>
</evidence>
<feature type="domain" description="C2H2-type" evidence="8">
    <location>
        <begin position="63"/>
        <end position="84"/>
    </location>
</feature>
<dbReference type="SUPFAM" id="SSF57667">
    <property type="entry name" value="beta-beta-alpha zinc fingers"/>
    <property type="match status" value="1"/>
</dbReference>